<keyword evidence="1" id="KW-1133">Transmembrane helix</keyword>
<organism evidence="2 3">
    <name type="scientific">Microvirga lotononidis</name>
    <dbReference type="NCBI Taxonomy" id="864069"/>
    <lineage>
        <taxon>Bacteria</taxon>
        <taxon>Pseudomonadati</taxon>
        <taxon>Pseudomonadota</taxon>
        <taxon>Alphaproteobacteria</taxon>
        <taxon>Hyphomicrobiales</taxon>
        <taxon>Methylobacteriaceae</taxon>
        <taxon>Microvirga</taxon>
    </lineage>
</organism>
<keyword evidence="3" id="KW-1185">Reference proteome</keyword>
<evidence type="ECO:0000313" key="3">
    <source>
        <dbReference type="Proteomes" id="UP000003947"/>
    </source>
</evidence>
<name>I4YN71_9HYPH</name>
<gene>
    <name evidence="2" type="ORF">MicloDRAFT_00061390</name>
</gene>
<dbReference type="AlphaFoldDB" id="I4YN71"/>
<protein>
    <submittedName>
        <fullName evidence="2">Uncharacterized protein</fullName>
    </submittedName>
</protein>
<dbReference type="HOGENOM" id="CLU_3170260_0_0_5"/>
<reference evidence="2 3" key="1">
    <citation type="submission" date="2012-02" db="EMBL/GenBank/DDBJ databases">
        <title>Improved High-Quality Draft sequence of Microvirga sp. WSM3557.</title>
        <authorList>
            <consortium name="US DOE Joint Genome Institute"/>
            <person name="Lucas S."/>
            <person name="Han J."/>
            <person name="Lapidus A."/>
            <person name="Cheng J.-F."/>
            <person name="Goodwin L."/>
            <person name="Pitluck S."/>
            <person name="Peters L."/>
            <person name="Zhang X."/>
            <person name="Detter J.C."/>
            <person name="Han C."/>
            <person name="Tapia R."/>
            <person name="Land M."/>
            <person name="Hauser L."/>
            <person name="Kyrpides N."/>
            <person name="Ivanova N."/>
            <person name="Pagani I."/>
            <person name="Brau L."/>
            <person name="Yates R."/>
            <person name="O'Hara G."/>
            <person name="Rui T."/>
            <person name="Howieson J."/>
            <person name="Reeve W."/>
            <person name="Woyke T."/>
        </authorList>
    </citation>
    <scope>NUCLEOTIDE SEQUENCE [LARGE SCALE GENOMIC DNA]</scope>
    <source>
        <strain evidence="2 3">WSM3557</strain>
    </source>
</reference>
<evidence type="ECO:0000256" key="1">
    <source>
        <dbReference type="SAM" id="Phobius"/>
    </source>
</evidence>
<dbReference type="EMBL" id="JH660647">
    <property type="protein sequence ID" value="EIM25413.1"/>
    <property type="molecule type" value="Genomic_DNA"/>
</dbReference>
<dbReference type="Proteomes" id="UP000003947">
    <property type="component" value="Unassembled WGS sequence"/>
</dbReference>
<accession>I4YN71</accession>
<dbReference type="PATRIC" id="fig|864069.3.peg.6575"/>
<dbReference type="RefSeq" id="WP_009493873.1">
    <property type="nucleotide sequence ID" value="NZ_CP141048.1"/>
</dbReference>
<evidence type="ECO:0000313" key="2">
    <source>
        <dbReference type="EMBL" id="EIM25413.1"/>
    </source>
</evidence>
<keyword evidence="1" id="KW-0472">Membrane</keyword>
<proteinExistence type="predicted"/>
<sequence precursor="true">MRDTTYILFGLGAAILVFLAFLFRAMFFGLGLRAVGDKFAKWIGRRP</sequence>
<keyword evidence="1" id="KW-0812">Transmembrane</keyword>
<feature type="transmembrane region" description="Helical" evidence="1">
    <location>
        <begin position="6"/>
        <end position="32"/>
    </location>
</feature>